<evidence type="ECO:0000256" key="1">
    <source>
        <dbReference type="SAM" id="MobiDB-lite"/>
    </source>
</evidence>
<sequence length="298" mass="31689">MGERSQLRGGQGGPSVPERSVTTQPGMVPAASRTAGTMFAALYGELVPHAGHDPEHDAYQLFYQRSLAMGWLDDSSAGGGLEEGMVRATGLWGMNDAGWSHPLAAPGSALTSWFQVEASAVADDRPLPVQPFLRCAEDTTERVGTLNLSTVQILLPVQGLDPSSRPPYAAVPSMQTVDWFAACDLRSRTPVEVGINSGRDPSIPALAKQLTGHLGDLDQDVFVCSSHDIAGQDALVPPPFDDRLWNGPPRHGVVLRGQLAEWSCDAVGWLAEVVADSVAQLGFRSPLLFTVTRAQSPG</sequence>
<dbReference type="Proteomes" id="UP000249915">
    <property type="component" value="Unassembled WGS sequence"/>
</dbReference>
<protein>
    <submittedName>
        <fullName evidence="2">Uncharacterized protein</fullName>
    </submittedName>
</protein>
<proteinExistence type="predicted"/>
<reference evidence="2 3" key="1">
    <citation type="submission" date="2016-07" db="EMBL/GenBank/DDBJ databases">
        <title>Draft genome sequence of Prauserella muralis DSM 45305, isolated from a mould-covered wall in an indoor environment.</title>
        <authorList>
            <person name="Ruckert C."/>
            <person name="Albersmeier A."/>
            <person name="Jiang C.-L."/>
            <person name="Jiang Y."/>
            <person name="Kalinowski J."/>
            <person name="Schneider O."/>
            <person name="Winkler A."/>
            <person name="Zotchev S.B."/>
        </authorList>
    </citation>
    <scope>NUCLEOTIDE SEQUENCE [LARGE SCALE GENOMIC DNA]</scope>
    <source>
        <strain evidence="2 3">DSM 45305</strain>
    </source>
</reference>
<accession>A0A2V4BAF7</accession>
<dbReference type="AlphaFoldDB" id="A0A2V4BAF7"/>
<organism evidence="2 3">
    <name type="scientific">Prauserella muralis</name>
    <dbReference type="NCBI Taxonomy" id="588067"/>
    <lineage>
        <taxon>Bacteria</taxon>
        <taxon>Bacillati</taxon>
        <taxon>Actinomycetota</taxon>
        <taxon>Actinomycetes</taxon>
        <taxon>Pseudonocardiales</taxon>
        <taxon>Pseudonocardiaceae</taxon>
        <taxon>Prauserella</taxon>
    </lineage>
</organism>
<feature type="region of interest" description="Disordered" evidence="1">
    <location>
        <begin position="1"/>
        <end position="28"/>
    </location>
</feature>
<evidence type="ECO:0000313" key="2">
    <source>
        <dbReference type="EMBL" id="PXY31482.1"/>
    </source>
</evidence>
<comment type="caution">
    <text evidence="2">The sequence shown here is derived from an EMBL/GenBank/DDBJ whole genome shotgun (WGS) entry which is preliminary data.</text>
</comment>
<name>A0A2V4BAF7_9PSEU</name>
<evidence type="ECO:0000313" key="3">
    <source>
        <dbReference type="Proteomes" id="UP000249915"/>
    </source>
</evidence>
<dbReference type="EMBL" id="MASW01000001">
    <property type="protein sequence ID" value="PXY31482.1"/>
    <property type="molecule type" value="Genomic_DNA"/>
</dbReference>
<keyword evidence="3" id="KW-1185">Reference proteome</keyword>
<gene>
    <name evidence="2" type="ORF">BAY60_03655</name>
</gene>